<dbReference type="EMBL" id="CAICTM010000219">
    <property type="protein sequence ID" value="CAB9505154.1"/>
    <property type="molecule type" value="Genomic_DNA"/>
</dbReference>
<feature type="region of interest" description="Disordered" evidence="1">
    <location>
        <begin position="474"/>
        <end position="500"/>
    </location>
</feature>
<gene>
    <name evidence="2" type="ORF">SEMRO_220_G090770.1</name>
</gene>
<sequence length="521" mass="57935">MAVSTRRRRKQEAASNNTQLESSPEPDAVPSAVITPEKEKQRKRKKTLKKTPAPTIVVADNGSEEGSVATDNNNIIKPTPLDVLFGCGHKANDLRKISLYPKLLDDHVMDYRAIPPTNTKAKRDYIKNHFIERIRHEGGRFLMIEPRELIDNKDSDSDDDNEYKVDNKDPLDYNYRELLPCDKKNFVEIQRKIQQALRDRMKRMTKQGLLEPRTKPGNLKKAQGEPRVSVTLATLYEQEAAAVATEPLKAKRVVTLGGDEEEEDQDMTTTMSKEQQQDEEATMEQTMKPQDEEKAELQDSVLLRDAMASSMNAFHGYMELLKDGAALDGPVVRDYLGTMTDHSNNDANSKQDASWEDDVVEAASNLDNAMMGLIHHPVDDDDSNSNKTPSSSRSGSPVWFGNNKGSTTRPDSPPLWFVGGKGSSNHHIPPDSPTPLGSLLATSSSGNNGTPRPESPAFGFGKFEAIPDSLLPMTEEFELNYGPGLPVGQDSEEEEDPDEEEMFLELLREDGAHFGFSGMMS</sequence>
<organism evidence="2 3">
    <name type="scientific">Seminavis robusta</name>
    <dbReference type="NCBI Taxonomy" id="568900"/>
    <lineage>
        <taxon>Eukaryota</taxon>
        <taxon>Sar</taxon>
        <taxon>Stramenopiles</taxon>
        <taxon>Ochrophyta</taxon>
        <taxon>Bacillariophyta</taxon>
        <taxon>Bacillariophyceae</taxon>
        <taxon>Bacillariophycidae</taxon>
        <taxon>Naviculales</taxon>
        <taxon>Naviculaceae</taxon>
        <taxon>Seminavis</taxon>
    </lineage>
</organism>
<feature type="region of interest" description="Disordered" evidence="1">
    <location>
        <begin position="1"/>
        <end position="54"/>
    </location>
</feature>
<dbReference type="Proteomes" id="UP001153069">
    <property type="component" value="Unassembled WGS sequence"/>
</dbReference>
<feature type="compositionally biased region" description="Basic residues" evidence="1">
    <location>
        <begin position="1"/>
        <end position="10"/>
    </location>
</feature>
<evidence type="ECO:0000256" key="1">
    <source>
        <dbReference type="SAM" id="MobiDB-lite"/>
    </source>
</evidence>
<feature type="compositionally biased region" description="Polar residues" evidence="1">
    <location>
        <begin position="440"/>
        <end position="450"/>
    </location>
</feature>
<feature type="compositionally biased region" description="Acidic residues" evidence="1">
    <location>
        <begin position="490"/>
        <end position="500"/>
    </location>
</feature>
<reference evidence="2" key="1">
    <citation type="submission" date="2020-06" db="EMBL/GenBank/DDBJ databases">
        <authorList>
            <consortium name="Plant Systems Biology data submission"/>
        </authorList>
    </citation>
    <scope>NUCLEOTIDE SEQUENCE</scope>
    <source>
        <strain evidence="2">D6</strain>
    </source>
</reference>
<dbReference type="AlphaFoldDB" id="A0A9N8DQT6"/>
<protein>
    <submittedName>
        <fullName evidence="2">Uncharacterized protein</fullName>
    </submittedName>
</protein>
<evidence type="ECO:0000313" key="3">
    <source>
        <dbReference type="Proteomes" id="UP001153069"/>
    </source>
</evidence>
<feature type="region of interest" description="Disordered" evidence="1">
    <location>
        <begin position="374"/>
        <end position="461"/>
    </location>
</feature>
<keyword evidence="3" id="KW-1185">Reference proteome</keyword>
<feature type="compositionally biased region" description="Polar residues" evidence="1">
    <location>
        <begin position="13"/>
        <end position="22"/>
    </location>
</feature>
<evidence type="ECO:0000313" key="2">
    <source>
        <dbReference type="EMBL" id="CAB9505154.1"/>
    </source>
</evidence>
<feature type="compositionally biased region" description="Low complexity" evidence="1">
    <location>
        <begin position="385"/>
        <end position="396"/>
    </location>
</feature>
<comment type="caution">
    <text evidence="2">The sequence shown here is derived from an EMBL/GenBank/DDBJ whole genome shotgun (WGS) entry which is preliminary data.</text>
</comment>
<feature type="region of interest" description="Disordered" evidence="1">
    <location>
        <begin position="258"/>
        <end position="293"/>
    </location>
</feature>
<accession>A0A9N8DQT6</accession>
<name>A0A9N8DQT6_9STRA</name>
<proteinExistence type="predicted"/>